<reference evidence="2 3" key="1">
    <citation type="journal article" date="2013" name="Mar. Genomics">
        <title>Expression of sulfatases in Rhodopirellula baltica and the diversity of sulfatases in the genus Rhodopirellula.</title>
        <authorList>
            <person name="Wegner C.E."/>
            <person name="Richter-Heitmann T."/>
            <person name="Klindworth A."/>
            <person name="Klockow C."/>
            <person name="Richter M."/>
            <person name="Achstetter T."/>
            <person name="Glockner F.O."/>
            <person name="Harder J."/>
        </authorList>
    </citation>
    <scope>NUCLEOTIDE SEQUENCE [LARGE SCALE GENOMIC DNA]</scope>
    <source>
        <strain evidence="2 3">SWK14</strain>
    </source>
</reference>
<protein>
    <submittedName>
        <fullName evidence="2">Uncharacterized protein</fullName>
    </submittedName>
</protein>
<evidence type="ECO:0000256" key="1">
    <source>
        <dbReference type="SAM" id="MobiDB-lite"/>
    </source>
</evidence>
<proteinExistence type="predicted"/>
<feature type="region of interest" description="Disordered" evidence="1">
    <location>
        <begin position="17"/>
        <end position="41"/>
    </location>
</feature>
<comment type="caution">
    <text evidence="2">The sequence shown here is derived from an EMBL/GenBank/DDBJ whole genome shotgun (WGS) entry which is preliminary data.</text>
</comment>
<gene>
    <name evidence="2" type="ORF">RBSWK_06326</name>
</gene>
<sequence>MVGGFFICLQSCSSQVAPSVAGTGDYPTSQNRSQRQRRSLS</sequence>
<dbReference type="Proteomes" id="UP000010959">
    <property type="component" value="Unassembled WGS sequence"/>
</dbReference>
<dbReference type="EMBL" id="AMWG01000182">
    <property type="protein sequence ID" value="ELP29744.1"/>
    <property type="molecule type" value="Genomic_DNA"/>
</dbReference>
<accession>L7C6D1</accession>
<evidence type="ECO:0000313" key="3">
    <source>
        <dbReference type="Proteomes" id="UP000010959"/>
    </source>
</evidence>
<evidence type="ECO:0000313" key="2">
    <source>
        <dbReference type="EMBL" id="ELP29744.1"/>
    </source>
</evidence>
<organism evidence="2 3">
    <name type="scientific">Rhodopirellula baltica SWK14</name>
    <dbReference type="NCBI Taxonomy" id="993516"/>
    <lineage>
        <taxon>Bacteria</taxon>
        <taxon>Pseudomonadati</taxon>
        <taxon>Planctomycetota</taxon>
        <taxon>Planctomycetia</taxon>
        <taxon>Pirellulales</taxon>
        <taxon>Pirellulaceae</taxon>
        <taxon>Rhodopirellula</taxon>
    </lineage>
</organism>
<dbReference type="AlphaFoldDB" id="L7C6D1"/>
<name>L7C6D1_RHOBT</name>